<sequence>MFRHLVLTALALLGPTTAAPAAEQILDTPVSFTVRNVNRSALACPADGRTYTVRGHLTAPRSALRGDGHTVTLYQHGIAGGEWYWRLNVPGYDHAREMAERGHASVTIDRIGYDSSDAPDGYTTCIGAQADITHQIGQQLRAGGYRLGGGRTAPAFDRLVLAGQSNGGLIANLAVISFGGFDALSVHGWGDLGFTPQADRRFWDATARCIRGAASGERGYVYYDVGSTDFLDGNFADADPRVRDAVVPLQNPHPCGDMTSITAGIYTDLRRLGEIRVPVLVVYGERDARIQNGELQRSLYKGSPDADLVTVPAAGHYMGLERNARTVHDAMASWLAGLP</sequence>
<dbReference type="Gene3D" id="3.40.50.1820">
    <property type="entry name" value="alpha/beta hydrolase"/>
    <property type="match status" value="1"/>
</dbReference>
<dbReference type="GO" id="GO:0016787">
    <property type="term" value="F:hydrolase activity"/>
    <property type="evidence" value="ECO:0007669"/>
    <property type="project" value="UniProtKB-KW"/>
</dbReference>
<reference evidence="2 3" key="1">
    <citation type="submission" date="2020-03" db="EMBL/GenBank/DDBJ databases">
        <title>Whole genome shotgun sequence of Phytohabitans houttuyneae NBRC 108639.</title>
        <authorList>
            <person name="Komaki H."/>
            <person name="Tamura T."/>
        </authorList>
    </citation>
    <scope>NUCLEOTIDE SEQUENCE [LARGE SCALE GENOMIC DNA]</scope>
    <source>
        <strain evidence="2 3">NBRC 108639</strain>
    </source>
</reference>
<evidence type="ECO:0000313" key="2">
    <source>
        <dbReference type="EMBL" id="GFJ76423.1"/>
    </source>
</evidence>
<feature type="chain" id="PRO_5028987855" evidence="1">
    <location>
        <begin position="22"/>
        <end position="339"/>
    </location>
</feature>
<keyword evidence="1" id="KW-0732">Signal</keyword>
<keyword evidence="2" id="KW-0378">Hydrolase</keyword>
<name>A0A6V8JUZ1_9ACTN</name>
<dbReference type="InterPro" id="IPR029058">
    <property type="entry name" value="AB_hydrolase_fold"/>
</dbReference>
<dbReference type="EMBL" id="BLPF01000001">
    <property type="protein sequence ID" value="GFJ76423.1"/>
    <property type="molecule type" value="Genomic_DNA"/>
</dbReference>
<accession>A0A6V8JUZ1</accession>
<dbReference type="AlphaFoldDB" id="A0A6V8JUZ1"/>
<feature type="signal peptide" evidence="1">
    <location>
        <begin position="1"/>
        <end position="21"/>
    </location>
</feature>
<organism evidence="2 3">
    <name type="scientific">Phytohabitans houttuyneae</name>
    <dbReference type="NCBI Taxonomy" id="1076126"/>
    <lineage>
        <taxon>Bacteria</taxon>
        <taxon>Bacillati</taxon>
        <taxon>Actinomycetota</taxon>
        <taxon>Actinomycetes</taxon>
        <taxon>Micromonosporales</taxon>
        <taxon>Micromonosporaceae</taxon>
    </lineage>
</organism>
<reference evidence="2 3" key="2">
    <citation type="submission" date="2020-03" db="EMBL/GenBank/DDBJ databases">
        <authorList>
            <person name="Ichikawa N."/>
            <person name="Kimura A."/>
            <person name="Kitahashi Y."/>
            <person name="Uohara A."/>
        </authorList>
    </citation>
    <scope>NUCLEOTIDE SEQUENCE [LARGE SCALE GENOMIC DNA]</scope>
    <source>
        <strain evidence="2 3">NBRC 108639</strain>
    </source>
</reference>
<evidence type="ECO:0000256" key="1">
    <source>
        <dbReference type="SAM" id="SignalP"/>
    </source>
</evidence>
<gene>
    <name evidence="2" type="ORF">Phou_006030</name>
</gene>
<evidence type="ECO:0000313" key="3">
    <source>
        <dbReference type="Proteomes" id="UP000482800"/>
    </source>
</evidence>
<dbReference type="SUPFAM" id="SSF53474">
    <property type="entry name" value="alpha/beta-Hydrolases"/>
    <property type="match status" value="1"/>
</dbReference>
<dbReference type="Proteomes" id="UP000482800">
    <property type="component" value="Unassembled WGS sequence"/>
</dbReference>
<protein>
    <submittedName>
        <fullName evidence="2">Alpha/beta hydrolase</fullName>
    </submittedName>
</protein>
<comment type="caution">
    <text evidence="2">The sequence shown here is derived from an EMBL/GenBank/DDBJ whole genome shotgun (WGS) entry which is preliminary data.</text>
</comment>
<proteinExistence type="predicted"/>
<dbReference type="RefSeq" id="WP_173053304.1">
    <property type="nucleotide sequence ID" value="NZ_BAABGO010000003.1"/>
</dbReference>
<keyword evidence="3" id="KW-1185">Reference proteome</keyword>